<keyword evidence="2 6" id="KW-0812">Transmembrane</keyword>
<keyword evidence="3 6" id="KW-1133">Transmembrane helix</keyword>
<dbReference type="InterPro" id="IPR036259">
    <property type="entry name" value="MFS_trans_sf"/>
</dbReference>
<gene>
    <name evidence="8" type="ORF">FGLOB1_3617</name>
</gene>
<name>A0A8H6DGJ7_9HYPO</name>
<evidence type="ECO:0000256" key="5">
    <source>
        <dbReference type="ARBA" id="ARBA00023180"/>
    </source>
</evidence>
<dbReference type="AlphaFoldDB" id="A0A8H6DGJ7"/>
<feature type="transmembrane region" description="Helical" evidence="6">
    <location>
        <begin position="404"/>
        <end position="425"/>
    </location>
</feature>
<dbReference type="GO" id="GO:0005886">
    <property type="term" value="C:plasma membrane"/>
    <property type="evidence" value="ECO:0007669"/>
    <property type="project" value="TreeGrafter"/>
</dbReference>
<feature type="transmembrane region" description="Helical" evidence="6">
    <location>
        <begin position="56"/>
        <end position="74"/>
    </location>
</feature>
<feature type="transmembrane region" description="Helical" evidence="6">
    <location>
        <begin position="94"/>
        <end position="115"/>
    </location>
</feature>
<feature type="transmembrane region" description="Helical" evidence="6">
    <location>
        <begin position="182"/>
        <end position="205"/>
    </location>
</feature>
<evidence type="ECO:0000256" key="2">
    <source>
        <dbReference type="ARBA" id="ARBA00022692"/>
    </source>
</evidence>
<dbReference type="Proteomes" id="UP000532311">
    <property type="component" value="Unassembled WGS sequence"/>
</dbReference>
<comment type="subcellular location">
    <subcellularLocation>
        <location evidence="1">Membrane</location>
        <topology evidence="1">Multi-pass membrane protein</topology>
    </subcellularLocation>
</comment>
<dbReference type="PROSITE" id="PS50850">
    <property type="entry name" value="MFS"/>
    <property type="match status" value="1"/>
</dbReference>
<feature type="domain" description="Major facilitator superfamily (MFS) profile" evidence="7">
    <location>
        <begin position="50"/>
        <end position="523"/>
    </location>
</feature>
<dbReference type="EMBL" id="JAAQPF010000138">
    <property type="protein sequence ID" value="KAF5714117.1"/>
    <property type="molecule type" value="Genomic_DNA"/>
</dbReference>
<feature type="transmembrane region" description="Helical" evidence="6">
    <location>
        <begin position="122"/>
        <end position="139"/>
    </location>
</feature>
<feature type="transmembrane region" description="Helical" evidence="6">
    <location>
        <begin position="437"/>
        <end position="458"/>
    </location>
</feature>
<keyword evidence="5" id="KW-0325">Glycoprotein</keyword>
<dbReference type="InterPro" id="IPR011701">
    <property type="entry name" value="MFS"/>
</dbReference>
<comment type="caution">
    <text evidence="8">The sequence shown here is derived from an EMBL/GenBank/DDBJ whole genome shotgun (WGS) entry which is preliminary data.</text>
</comment>
<evidence type="ECO:0000256" key="4">
    <source>
        <dbReference type="ARBA" id="ARBA00023136"/>
    </source>
</evidence>
<proteinExistence type="predicted"/>
<feature type="transmembrane region" description="Helical" evidence="6">
    <location>
        <begin position="362"/>
        <end position="384"/>
    </location>
</feature>
<evidence type="ECO:0000256" key="1">
    <source>
        <dbReference type="ARBA" id="ARBA00004141"/>
    </source>
</evidence>
<dbReference type="Pfam" id="PF07690">
    <property type="entry name" value="MFS_1"/>
    <property type="match status" value="1"/>
</dbReference>
<keyword evidence="9" id="KW-1185">Reference proteome</keyword>
<feature type="transmembrane region" description="Helical" evidence="6">
    <location>
        <begin position="211"/>
        <end position="231"/>
    </location>
</feature>
<dbReference type="InterPro" id="IPR020846">
    <property type="entry name" value="MFS_dom"/>
</dbReference>
<evidence type="ECO:0000256" key="6">
    <source>
        <dbReference type="SAM" id="Phobius"/>
    </source>
</evidence>
<sequence length="544" mass="59897">MEDRPSHSDYEVVPGTIYLVTRPSHNTNENGDIILVPTPSDSLGDPLRWSVWRKRYHLFLLVIYSTVMTALGNWESSVYVDIQDAFGTSINQLNIGTALTLLMLGVGNVFFTPLSHQFGRRIAYLSSLAVVIGCHIWLASARNSGDFIGAHVLFGLGRAPYEALVPISIADIFFAHERGFALGIYAFGLSAGSSVGPICSGYMIKTLGWRWVYWWGAILCAILFAAIFFTLEESNFPRDSELPQDPEHVAQESVLEAIQHDDKGEKQLHSLHSAALTNGSVYRVGQVLETDSFRLQYRPWVVLPGTWGQFVRQVYRPLQLAWFPAIVWSGLEYGTCVSWITVLGTTTASILGSSPYNMSNEALGLIWLSPLIGGLFGALMAGPFNDKLVLFLTRRNRGWLEPEFRLWVFIPMALLMSGGLLLYGVGAANSLPWIGPVVGMGLVGFGLTVAAALTMAYVVDCYKEVDGEAITTVILIRNIIGCAMTFGIQPWIDSMGVQDTFILVCFLSFIITVFAGAFIIWGKKFRFLTKMAYLSFAGTSSGAI</sequence>
<evidence type="ECO:0000256" key="3">
    <source>
        <dbReference type="ARBA" id="ARBA00022989"/>
    </source>
</evidence>
<evidence type="ECO:0000259" key="7">
    <source>
        <dbReference type="PROSITE" id="PS50850"/>
    </source>
</evidence>
<dbReference type="SUPFAM" id="SSF103473">
    <property type="entry name" value="MFS general substrate transporter"/>
    <property type="match status" value="1"/>
</dbReference>
<protein>
    <submittedName>
        <fullName evidence="8">Major facilitator superfamily transporter</fullName>
    </submittedName>
</protein>
<dbReference type="PANTHER" id="PTHR23502:SF34">
    <property type="entry name" value="PROTEIN HOL1"/>
    <property type="match status" value="1"/>
</dbReference>
<keyword evidence="4 6" id="KW-0472">Membrane</keyword>
<dbReference type="GO" id="GO:0022857">
    <property type="term" value="F:transmembrane transporter activity"/>
    <property type="evidence" value="ECO:0007669"/>
    <property type="project" value="InterPro"/>
</dbReference>
<dbReference type="PANTHER" id="PTHR23502">
    <property type="entry name" value="MAJOR FACILITATOR SUPERFAMILY"/>
    <property type="match status" value="1"/>
</dbReference>
<evidence type="ECO:0000313" key="8">
    <source>
        <dbReference type="EMBL" id="KAF5714117.1"/>
    </source>
</evidence>
<feature type="transmembrane region" description="Helical" evidence="6">
    <location>
        <begin position="500"/>
        <end position="521"/>
    </location>
</feature>
<reference evidence="8 9" key="1">
    <citation type="submission" date="2020-05" db="EMBL/GenBank/DDBJ databases">
        <title>Identification and distribution of gene clusters putatively required for synthesis of sphingolipid metabolism inhibitors in phylogenetically diverse species of the filamentous fungus Fusarium.</title>
        <authorList>
            <person name="Kim H.-S."/>
            <person name="Busman M."/>
            <person name="Brown D.W."/>
            <person name="Divon H."/>
            <person name="Uhlig S."/>
            <person name="Proctor R.H."/>
        </authorList>
    </citation>
    <scope>NUCLEOTIDE SEQUENCE [LARGE SCALE GENOMIC DNA]</scope>
    <source>
        <strain evidence="8 9">NRRL 26131</strain>
    </source>
</reference>
<dbReference type="Gene3D" id="1.20.1250.20">
    <property type="entry name" value="MFS general substrate transporter like domains"/>
    <property type="match status" value="1"/>
</dbReference>
<feature type="transmembrane region" description="Helical" evidence="6">
    <location>
        <begin position="470"/>
        <end position="488"/>
    </location>
</feature>
<evidence type="ECO:0000313" key="9">
    <source>
        <dbReference type="Proteomes" id="UP000532311"/>
    </source>
</evidence>
<accession>A0A8H6DGJ7</accession>
<organism evidence="8 9">
    <name type="scientific">Fusarium globosum</name>
    <dbReference type="NCBI Taxonomy" id="78864"/>
    <lineage>
        <taxon>Eukaryota</taxon>
        <taxon>Fungi</taxon>
        <taxon>Dikarya</taxon>
        <taxon>Ascomycota</taxon>
        <taxon>Pezizomycotina</taxon>
        <taxon>Sordariomycetes</taxon>
        <taxon>Hypocreomycetidae</taxon>
        <taxon>Hypocreales</taxon>
        <taxon>Nectriaceae</taxon>
        <taxon>Fusarium</taxon>
        <taxon>Fusarium fujikuroi species complex</taxon>
    </lineage>
</organism>